<organism evidence="2 3">
    <name type="scientific">Stachybotrys elegans</name>
    <dbReference type="NCBI Taxonomy" id="80388"/>
    <lineage>
        <taxon>Eukaryota</taxon>
        <taxon>Fungi</taxon>
        <taxon>Dikarya</taxon>
        <taxon>Ascomycota</taxon>
        <taxon>Pezizomycotina</taxon>
        <taxon>Sordariomycetes</taxon>
        <taxon>Hypocreomycetidae</taxon>
        <taxon>Hypocreales</taxon>
        <taxon>Stachybotryaceae</taxon>
        <taxon>Stachybotrys</taxon>
    </lineage>
</organism>
<dbReference type="AlphaFoldDB" id="A0A8K0SCZ2"/>
<reference evidence="2" key="1">
    <citation type="journal article" date="2021" name="Nat. Commun.">
        <title>Genetic determinants of endophytism in the Arabidopsis root mycobiome.</title>
        <authorList>
            <person name="Mesny F."/>
            <person name="Miyauchi S."/>
            <person name="Thiergart T."/>
            <person name="Pickel B."/>
            <person name="Atanasova L."/>
            <person name="Karlsson M."/>
            <person name="Huettel B."/>
            <person name="Barry K.W."/>
            <person name="Haridas S."/>
            <person name="Chen C."/>
            <person name="Bauer D."/>
            <person name="Andreopoulos W."/>
            <person name="Pangilinan J."/>
            <person name="LaButti K."/>
            <person name="Riley R."/>
            <person name="Lipzen A."/>
            <person name="Clum A."/>
            <person name="Drula E."/>
            <person name="Henrissat B."/>
            <person name="Kohler A."/>
            <person name="Grigoriev I.V."/>
            <person name="Martin F.M."/>
            <person name="Hacquard S."/>
        </authorList>
    </citation>
    <scope>NUCLEOTIDE SEQUENCE</scope>
    <source>
        <strain evidence="2">MPI-CAGE-CH-0235</strain>
    </source>
</reference>
<feature type="region of interest" description="Disordered" evidence="1">
    <location>
        <begin position="16"/>
        <end position="108"/>
    </location>
</feature>
<evidence type="ECO:0000313" key="2">
    <source>
        <dbReference type="EMBL" id="KAH7303401.1"/>
    </source>
</evidence>
<comment type="caution">
    <text evidence="2">The sequence shown here is derived from an EMBL/GenBank/DDBJ whole genome shotgun (WGS) entry which is preliminary data.</text>
</comment>
<evidence type="ECO:0000313" key="3">
    <source>
        <dbReference type="Proteomes" id="UP000813444"/>
    </source>
</evidence>
<evidence type="ECO:0000256" key="1">
    <source>
        <dbReference type="SAM" id="MobiDB-lite"/>
    </source>
</evidence>
<dbReference type="EMBL" id="JAGPNK010000034">
    <property type="protein sequence ID" value="KAH7303401.1"/>
    <property type="molecule type" value="Genomic_DNA"/>
</dbReference>
<dbReference type="Proteomes" id="UP000813444">
    <property type="component" value="Unassembled WGS sequence"/>
</dbReference>
<sequence length="108" mass="11848">MDRAVYWRSPKMQCGTNVDADVQRDEPQIESEPDADVNAAVGDEAERLDARQADNAPAAKEMTQRPRPVHTLGVTAKYDSPRSDTTPMSHAIPRRGADENCDGAVKAR</sequence>
<name>A0A8K0SCZ2_9HYPO</name>
<protein>
    <submittedName>
        <fullName evidence="2">Uncharacterized protein</fullName>
    </submittedName>
</protein>
<accession>A0A8K0SCZ2</accession>
<proteinExistence type="predicted"/>
<gene>
    <name evidence="2" type="ORF">B0I35DRAFT_485208</name>
</gene>
<keyword evidence="3" id="KW-1185">Reference proteome</keyword>